<dbReference type="Proteomes" id="UP000276133">
    <property type="component" value="Unassembled WGS sequence"/>
</dbReference>
<accession>A0A3M7QDH3</accession>
<evidence type="ECO:0000313" key="2">
    <source>
        <dbReference type="Proteomes" id="UP000276133"/>
    </source>
</evidence>
<sequence length="92" mass="10885">MNKVTKTQLIIVLCLRITDNHSYFATFLIPIKKRLSTPFNLLQIKSHWLSMSLKMPCTICFYKRSRIGLISNSKNKDSLYLYMRKIQEKKEA</sequence>
<evidence type="ECO:0000313" key="1">
    <source>
        <dbReference type="EMBL" id="RNA09008.1"/>
    </source>
</evidence>
<gene>
    <name evidence="1" type="ORF">BpHYR1_048757</name>
</gene>
<name>A0A3M7QDH3_BRAPC</name>
<protein>
    <submittedName>
        <fullName evidence="1">Uncharacterized protein</fullName>
    </submittedName>
</protein>
<dbReference type="EMBL" id="REGN01006569">
    <property type="protein sequence ID" value="RNA09008.1"/>
    <property type="molecule type" value="Genomic_DNA"/>
</dbReference>
<organism evidence="1 2">
    <name type="scientific">Brachionus plicatilis</name>
    <name type="common">Marine rotifer</name>
    <name type="synonym">Brachionus muelleri</name>
    <dbReference type="NCBI Taxonomy" id="10195"/>
    <lineage>
        <taxon>Eukaryota</taxon>
        <taxon>Metazoa</taxon>
        <taxon>Spiralia</taxon>
        <taxon>Gnathifera</taxon>
        <taxon>Rotifera</taxon>
        <taxon>Eurotatoria</taxon>
        <taxon>Monogononta</taxon>
        <taxon>Pseudotrocha</taxon>
        <taxon>Ploima</taxon>
        <taxon>Brachionidae</taxon>
        <taxon>Brachionus</taxon>
    </lineage>
</organism>
<proteinExistence type="predicted"/>
<keyword evidence="2" id="KW-1185">Reference proteome</keyword>
<dbReference type="AlphaFoldDB" id="A0A3M7QDH3"/>
<comment type="caution">
    <text evidence="1">The sequence shown here is derived from an EMBL/GenBank/DDBJ whole genome shotgun (WGS) entry which is preliminary data.</text>
</comment>
<reference evidence="1 2" key="1">
    <citation type="journal article" date="2018" name="Sci. Rep.">
        <title>Genomic signatures of local adaptation to the degree of environmental predictability in rotifers.</title>
        <authorList>
            <person name="Franch-Gras L."/>
            <person name="Hahn C."/>
            <person name="Garcia-Roger E.M."/>
            <person name="Carmona M.J."/>
            <person name="Serra M."/>
            <person name="Gomez A."/>
        </authorList>
    </citation>
    <scope>NUCLEOTIDE SEQUENCE [LARGE SCALE GENOMIC DNA]</scope>
    <source>
        <strain evidence="1">HYR1</strain>
    </source>
</reference>